<evidence type="ECO:0000313" key="11">
    <source>
        <dbReference type="EnsemblPlants" id="LPERR01G14550.1"/>
    </source>
</evidence>
<evidence type="ECO:0000256" key="2">
    <source>
        <dbReference type="ARBA" id="ARBA00022614"/>
    </source>
</evidence>
<dbReference type="InterPro" id="IPR044974">
    <property type="entry name" value="Disease_R_plants"/>
</dbReference>
<evidence type="ECO:0000256" key="3">
    <source>
        <dbReference type="ARBA" id="ARBA00022737"/>
    </source>
</evidence>
<dbReference type="InterPro" id="IPR042197">
    <property type="entry name" value="Apaf_helical"/>
</dbReference>
<dbReference type="Pfam" id="PF18052">
    <property type="entry name" value="Rx_N"/>
    <property type="match status" value="1"/>
</dbReference>
<dbReference type="HOGENOM" id="CLU_000837_25_4_1"/>
<dbReference type="InterPro" id="IPR002182">
    <property type="entry name" value="NB-ARC"/>
</dbReference>
<dbReference type="Gene3D" id="1.10.8.430">
    <property type="entry name" value="Helical domain of apoptotic protease-activating factors"/>
    <property type="match status" value="1"/>
</dbReference>
<sequence length="734" mass="83865">MAEGLLVRYAEGAVNVLIGKLARILSQELQLLRGVKTDAYFIKGEVEGMQSFLKNLARSEDHDDQVKTWMKQVREVAYDAEDCIDQFLHKMIAYHPLTDIDRDKIQEQEDSSSINQLRSAWVDIKLCTETLLYQLKTCRCSCDADMFSNSFLSDLKLRHKLGMVMQNLRRRAKDVSMRRLRYAVSFEGNGNGIIADGHNELGINPQVGPIDNDLRSMLCGIEDPEKDLIELIKNQRQRTSGALSGWFRWFGKDYPSKGISQKFDLHRLLLNIMKQLSKVSDQSYPLITADSVRGRLAGMKYLVVLDDVWSIPAWDSIKNAFPDEENSSRLLITTRMESVANACSKGLIYRIEPLSDGDAVKLFWKIMGYVETGSDIIDTKDCTKRMEPLKDGETSLEKRVALPLHNVASKIIKKCGGMPLAITYITKLLASKQATQEEWEKFSNSIGSQLENHPNLGGMKQILTLSYNVMPYHLKTCLLYLSIYPEDYDIKRKNLVRRWVAEGFVAAQRGMTAEEVVESYFEELVNRSKIQRGEIGYSGKIKTCRVHDMMLEIIVSKSIEQNFVTIIGERFLGVPEDTIRRLTAHNITKIEHAQVGGDLRQVRSFTAFGDVKRYIWSFSFRLLRVLDLEGCKGLKKARLNNMCKLFLLRFLSLRATGIARLPEKIGDLKELETLDIRQTMVQELPVGITKLRRLSHLLAGSKRIRRQEDYRYLISDAVMPDAFDSMESIQTVCY</sequence>
<accession>A0A0D9V175</accession>
<evidence type="ECO:0008006" key="13">
    <source>
        <dbReference type="Google" id="ProtNLM"/>
    </source>
</evidence>
<dbReference type="GO" id="GO:0002758">
    <property type="term" value="P:innate immune response-activating signaling pathway"/>
    <property type="evidence" value="ECO:0007669"/>
    <property type="project" value="UniProtKB-ARBA"/>
</dbReference>
<evidence type="ECO:0000256" key="1">
    <source>
        <dbReference type="ARBA" id="ARBA00008894"/>
    </source>
</evidence>
<dbReference type="InterPro" id="IPR038005">
    <property type="entry name" value="RX-like_CC"/>
</dbReference>
<dbReference type="InterPro" id="IPR032675">
    <property type="entry name" value="LRR_dom_sf"/>
</dbReference>
<feature type="domain" description="Disease resistance N-terminal" evidence="8">
    <location>
        <begin position="13"/>
        <end position="91"/>
    </location>
</feature>
<dbReference type="GO" id="GO:0042742">
    <property type="term" value="P:defense response to bacterium"/>
    <property type="evidence" value="ECO:0007669"/>
    <property type="project" value="UniProtKB-ARBA"/>
</dbReference>
<dbReference type="PANTHER" id="PTHR23155">
    <property type="entry name" value="DISEASE RESISTANCE PROTEIN RP"/>
    <property type="match status" value="1"/>
</dbReference>
<dbReference type="GO" id="GO:0009626">
    <property type="term" value="P:plant-type hypersensitive response"/>
    <property type="evidence" value="ECO:0007669"/>
    <property type="project" value="UniProtKB-ARBA"/>
</dbReference>
<dbReference type="Proteomes" id="UP000032180">
    <property type="component" value="Chromosome 1"/>
</dbReference>
<evidence type="ECO:0000259" key="10">
    <source>
        <dbReference type="Pfam" id="PF23598"/>
    </source>
</evidence>
<reference evidence="11" key="3">
    <citation type="submission" date="2015-04" db="UniProtKB">
        <authorList>
            <consortium name="EnsemblPlants"/>
        </authorList>
    </citation>
    <scope>IDENTIFICATION</scope>
</reference>
<keyword evidence="6" id="KW-0175">Coiled coil</keyword>
<feature type="domain" description="Disease resistance R13L4/SHOC-2-like LRR" evidence="10">
    <location>
        <begin position="601"/>
        <end position="703"/>
    </location>
</feature>
<organism evidence="11 12">
    <name type="scientific">Leersia perrieri</name>
    <dbReference type="NCBI Taxonomy" id="77586"/>
    <lineage>
        <taxon>Eukaryota</taxon>
        <taxon>Viridiplantae</taxon>
        <taxon>Streptophyta</taxon>
        <taxon>Embryophyta</taxon>
        <taxon>Tracheophyta</taxon>
        <taxon>Spermatophyta</taxon>
        <taxon>Magnoliopsida</taxon>
        <taxon>Liliopsida</taxon>
        <taxon>Poales</taxon>
        <taxon>Poaceae</taxon>
        <taxon>BOP clade</taxon>
        <taxon>Oryzoideae</taxon>
        <taxon>Oryzeae</taxon>
        <taxon>Oryzinae</taxon>
        <taxon>Leersia</taxon>
    </lineage>
</organism>
<dbReference type="eggNOG" id="KOG4658">
    <property type="taxonomic scope" value="Eukaryota"/>
</dbReference>
<protein>
    <recommendedName>
        <fullName evidence="13">Rx N-terminal domain-containing protein</fullName>
    </recommendedName>
</protein>
<keyword evidence="2" id="KW-0433">Leucine-rich repeat</keyword>
<dbReference type="SUPFAM" id="SSF52058">
    <property type="entry name" value="L domain-like"/>
    <property type="match status" value="1"/>
</dbReference>
<dbReference type="InterPro" id="IPR041118">
    <property type="entry name" value="Rx_N"/>
</dbReference>
<dbReference type="AlphaFoldDB" id="A0A0D9V175"/>
<dbReference type="SUPFAM" id="SSF52540">
    <property type="entry name" value="P-loop containing nucleoside triphosphate hydrolases"/>
    <property type="match status" value="1"/>
</dbReference>
<keyword evidence="5" id="KW-0611">Plant defense</keyword>
<keyword evidence="12" id="KW-1185">Reference proteome</keyword>
<feature type="domain" description="Disease resistance protein winged helix" evidence="9">
    <location>
        <begin position="483"/>
        <end position="554"/>
    </location>
</feature>
<dbReference type="STRING" id="77586.A0A0D9V175"/>
<evidence type="ECO:0000259" key="9">
    <source>
        <dbReference type="Pfam" id="PF23559"/>
    </source>
</evidence>
<dbReference type="Pfam" id="PF23598">
    <property type="entry name" value="LRR_14"/>
    <property type="match status" value="1"/>
</dbReference>
<dbReference type="EnsemblPlants" id="LPERR01G14550.1">
    <property type="protein sequence ID" value="LPERR01G14550.1"/>
    <property type="gene ID" value="LPERR01G14550"/>
</dbReference>
<dbReference type="InterPro" id="IPR036388">
    <property type="entry name" value="WH-like_DNA-bd_sf"/>
</dbReference>
<dbReference type="InterPro" id="IPR055414">
    <property type="entry name" value="LRR_R13L4/SHOC2-like"/>
</dbReference>
<dbReference type="CDD" id="cd14798">
    <property type="entry name" value="RX-CC_like"/>
    <property type="match status" value="1"/>
</dbReference>
<dbReference type="Gene3D" id="1.20.5.4130">
    <property type="match status" value="1"/>
</dbReference>
<dbReference type="Pfam" id="PF00931">
    <property type="entry name" value="NB-ARC"/>
    <property type="match status" value="1"/>
</dbReference>
<dbReference type="GO" id="GO:0043531">
    <property type="term" value="F:ADP binding"/>
    <property type="evidence" value="ECO:0007669"/>
    <property type="project" value="InterPro"/>
</dbReference>
<keyword evidence="4" id="KW-0547">Nucleotide-binding</keyword>
<proteinExistence type="inferred from homology"/>
<dbReference type="Gene3D" id="1.10.10.10">
    <property type="entry name" value="Winged helix-like DNA-binding domain superfamily/Winged helix DNA-binding domain"/>
    <property type="match status" value="1"/>
</dbReference>
<dbReference type="Pfam" id="PF23559">
    <property type="entry name" value="WHD_DRP"/>
    <property type="match status" value="1"/>
</dbReference>
<feature type="domain" description="NB-ARC" evidence="7">
    <location>
        <begin position="259"/>
        <end position="366"/>
    </location>
</feature>
<evidence type="ECO:0000259" key="7">
    <source>
        <dbReference type="Pfam" id="PF00931"/>
    </source>
</evidence>
<name>A0A0D9V175_9ORYZ</name>
<dbReference type="Gramene" id="LPERR01G14550.1">
    <property type="protein sequence ID" value="LPERR01G14550.1"/>
    <property type="gene ID" value="LPERR01G14550"/>
</dbReference>
<dbReference type="PANTHER" id="PTHR23155:SF1205">
    <property type="entry name" value="DISEASE RESISTANCE PROTEIN RPM1"/>
    <property type="match status" value="1"/>
</dbReference>
<dbReference type="FunFam" id="1.10.10.10:FF:000322">
    <property type="entry name" value="Probable disease resistance protein At1g63360"/>
    <property type="match status" value="1"/>
</dbReference>
<dbReference type="PRINTS" id="PR00364">
    <property type="entry name" value="DISEASERSIST"/>
</dbReference>
<evidence type="ECO:0000313" key="12">
    <source>
        <dbReference type="Proteomes" id="UP000032180"/>
    </source>
</evidence>
<reference evidence="12" key="2">
    <citation type="submission" date="2013-12" db="EMBL/GenBank/DDBJ databases">
        <authorList>
            <person name="Yu Y."/>
            <person name="Lee S."/>
            <person name="de Baynast K."/>
            <person name="Wissotski M."/>
            <person name="Liu L."/>
            <person name="Talag J."/>
            <person name="Goicoechea J."/>
            <person name="Angelova A."/>
            <person name="Jetty R."/>
            <person name="Kudrna D."/>
            <person name="Golser W."/>
            <person name="Rivera L."/>
            <person name="Zhang J."/>
            <person name="Wing R."/>
        </authorList>
    </citation>
    <scope>NUCLEOTIDE SEQUENCE</scope>
</reference>
<dbReference type="InterPro" id="IPR058922">
    <property type="entry name" value="WHD_DRP"/>
</dbReference>
<keyword evidence="3" id="KW-0677">Repeat</keyword>
<dbReference type="Gene3D" id="3.40.50.300">
    <property type="entry name" value="P-loop containing nucleotide triphosphate hydrolases"/>
    <property type="match status" value="1"/>
</dbReference>
<dbReference type="Gene3D" id="3.80.10.10">
    <property type="entry name" value="Ribonuclease Inhibitor"/>
    <property type="match status" value="1"/>
</dbReference>
<comment type="similarity">
    <text evidence="1">Belongs to the disease resistance NB-LRR family.</text>
</comment>
<evidence type="ECO:0000256" key="5">
    <source>
        <dbReference type="ARBA" id="ARBA00022821"/>
    </source>
</evidence>
<reference evidence="11 12" key="1">
    <citation type="submission" date="2012-08" db="EMBL/GenBank/DDBJ databases">
        <title>Oryza genome evolution.</title>
        <authorList>
            <person name="Wing R.A."/>
        </authorList>
    </citation>
    <scope>NUCLEOTIDE SEQUENCE</scope>
</reference>
<evidence type="ECO:0000259" key="8">
    <source>
        <dbReference type="Pfam" id="PF18052"/>
    </source>
</evidence>
<dbReference type="InterPro" id="IPR027417">
    <property type="entry name" value="P-loop_NTPase"/>
</dbReference>
<evidence type="ECO:0000256" key="4">
    <source>
        <dbReference type="ARBA" id="ARBA00022741"/>
    </source>
</evidence>
<evidence type="ECO:0000256" key="6">
    <source>
        <dbReference type="ARBA" id="ARBA00023054"/>
    </source>
</evidence>